<dbReference type="RefSeq" id="WP_146457640.1">
    <property type="nucleotide sequence ID" value="NZ_SJPW01000003.1"/>
</dbReference>
<keyword evidence="1" id="KW-0472">Membrane</keyword>
<evidence type="ECO:0000256" key="1">
    <source>
        <dbReference type="SAM" id="Phobius"/>
    </source>
</evidence>
<comment type="caution">
    <text evidence="2">The sequence shown here is derived from an EMBL/GenBank/DDBJ whole genome shotgun (WGS) entry which is preliminary data.</text>
</comment>
<dbReference type="AlphaFoldDB" id="A0A5C6F431"/>
<reference evidence="2 3" key="1">
    <citation type="submission" date="2019-02" db="EMBL/GenBank/DDBJ databases">
        <title>Deep-cultivation of Planctomycetes and their phenomic and genomic characterization uncovers novel biology.</title>
        <authorList>
            <person name="Wiegand S."/>
            <person name="Jogler M."/>
            <person name="Boedeker C."/>
            <person name="Pinto D."/>
            <person name="Vollmers J."/>
            <person name="Rivas-Marin E."/>
            <person name="Kohn T."/>
            <person name="Peeters S.H."/>
            <person name="Heuer A."/>
            <person name="Rast P."/>
            <person name="Oberbeckmann S."/>
            <person name="Bunk B."/>
            <person name="Jeske O."/>
            <person name="Meyerdierks A."/>
            <person name="Storesund J.E."/>
            <person name="Kallscheuer N."/>
            <person name="Luecker S."/>
            <person name="Lage O.M."/>
            <person name="Pohl T."/>
            <person name="Merkel B.J."/>
            <person name="Hornburger P."/>
            <person name="Mueller R.-W."/>
            <person name="Bruemmer F."/>
            <person name="Labrenz M."/>
            <person name="Spormann A.M."/>
            <person name="Op Den Camp H."/>
            <person name="Overmann J."/>
            <person name="Amann R."/>
            <person name="Jetten M.S.M."/>
            <person name="Mascher T."/>
            <person name="Medema M.H."/>
            <person name="Devos D.P."/>
            <person name="Kaster A.-K."/>
            <person name="Ovreas L."/>
            <person name="Rohde M."/>
            <person name="Galperin M.Y."/>
            <person name="Jogler C."/>
        </authorList>
    </citation>
    <scope>NUCLEOTIDE SEQUENCE [LARGE SCALE GENOMIC DNA]</scope>
    <source>
        <strain evidence="2 3">Poly51</strain>
    </source>
</reference>
<name>A0A5C6F431_9BACT</name>
<gene>
    <name evidence="2" type="ORF">Poly51_24240</name>
</gene>
<sequence>MRTRSNQHSITRGLGIVFWVSAMAIAWWGVRSSGDDAAPPVHRTLIRYFSGAYFSGAGTRFEAIDPSSRLKPNDPVFLQDDSGEWSQVGFVQSLAPRGDKTSQLVIGWNHPDWDVAQCQWTQYRSSGRLEDIVATMLPDDQREKIARRLSDAMAMHGDQLAAAYVPLVQLSFQRSLPIIEDEFRRSIGRHRGEVDQLVARWNDQVMKDRLIPLARREILPIVRQHGEPEAEKIGRELWDKASIWRFGWRAVYDRSPLPKKDLLQEEWDRFVEEQAIPVFESHMDDVVVAVQEIITDVAANGAIRSELAEVATEIAADPQARELVRTILKETFVDNVELRNAWTEVWTSDDARRAFALTSERLEPVARQIGDDLFGTQEEGINPNFARVLRNQILGKDRRWIVVRLAETTNRDGAPPVIGFSNEPMPYPIVYMANEDDSK</sequence>
<keyword evidence="1" id="KW-1133">Transmembrane helix</keyword>
<organism evidence="2 3">
    <name type="scientific">Rubripirellula tenax</name>
    <dbReference type="NCBI Taxonomy" id="2528015"/>
    <lineage>
        <taxon>Bacteria</taxon>
        <taxon>Pseudomonadati</taxon>
        <taxon>Planctomycetota</taxon>
        <taxon>Planctomycetia</taxon>
        <taxon>Pirellulales</taxon>
        <taxon>Pirellulaceae</taxon>
        <taxon>Rubripirellula</taxon>
    </lineage>
</organism>
<feature type="transmembrane region" description="Helical" evidence="1">
    <location>
        <begin position="12"/>
        <end position="30"/>
    </location>
</feature>
<evidence type="ECO:0000313" key="3">
    <source>
        <dbReference type="Proteomes" id="UP000318288"/>
    </source>
</evidence>
<accession>A0A5C6F431</accession>
<evidence type="ECO:0000313" key="2">
    <source>
        <dbReference type="EMBL" id="TWU56513.1"/>
    </source>
</evidence>
<dbReference type="OrthoDB" id="281924at2"/>
<dbReference type="Proteomes" id="UP000318288">
    <property type="component" value="Unassembled WGS sequence"/>
</dbReference>
<keyword evidence="1" id="KW-0812">Transmembrane</keyword>
<keyword evidence="3" id="KW-1185">Reference proteome</keyword>
<proteinExistence type="predicted"/>
<dbReference type="EMBL" id="SJPW01000003">
    <property type="protein sequence ID" value="TWU56513.1"/>
    <property type="molecule type" value="Genomic_DNA"/>
</dbReference>
<protein>
    <submittedName>
        <fullName evidence="2">Uncharacterized protein</fullName>
    </submittedName>
</protein>